<comment type="subcellular location">
    <subcellularLocation>
        <location evidence="1">Membrane</location>
        <topology evidence="1">Multi-pass membrane protein</topology>
    </subcellularLocation>
</comment>
<evidence type="ECO:0000256" key="4">
    <source>
        <dbReference type="ARBA" id="ARBA00022989"/>
    </source>
</evidence>
<feature type="transmembrane region" description="Helical" evidence="6">
    <location>
        <begin position="129"/>
        <end position="150"/>
    </location>
</feature>
<evidence type="ECO:0000256" key="3">
    <source>
        <dbReference type="ARBA" id="ARBA00022692"/>
    </source>
</evidence>
<organism evidence="7 8">
    <name type="scientific">Roseicella aquatilis</name>
    <dbReference type="NCBI Taxonomy" id="2527868"/>
    <lineage>
        <taxon>Bacteria</taxon>
        <taxon>Pseudomonadati</taxon>
        <taxon>Pseudomonadota</taxon>
        <taxon>Alphaproteobacteria</taxon>
        <taxon>Acetobacterales</taxon>
        <taxon>Roseomonadaceae</taxon>
        <taxon>Roseicella</taxon>
    </lineage>
</organism>
<feature type="transmembrane region" description="Helical" evidence="6">
    <location>
        <begin position="6"/>
        <end position="26"/>
    </location>
</feature>
<proteinExistence type="inferred from homology"/>
<keyword evidence="3 6" id="KW-0812">Transmembrane</keyword>
<accession>A0A4R4DSQ2</accession>
<dbReference type="Proteomes" id="UP000295023">
    <property type="component" value="Unassembled WGS sequence"/>
</dbReference>
<evidence type="ECO:0000256" key="1">
    <source>
        <dbReference type="ARBA" id="ARBA00004141"/>
    </source>
</evidence>
<feature type="transmembrane region" description="Helical" evidence="6">
    <location>
        <begin position="78"/>
        <end position="96"/>
    </location>
</feature>
<dbReference type="InterPro" id="IPR038330">
    <property type="entry name" value="TspO/MBR-related_sf"/>
</dbReference>
<dbReference type="Pfam" id="PF03073">
    <property type="entry name" value="TspO_MBR"/>
    <property type="match status" value="1"/>
</dbReference>
<sequence>MDGTQTLGLIGFLAACYLAASTGAFFRPGAWYAGLAKPSWNPPNWAFPVAWTALYTMIAVAAWLVWREAGFAGAPLALLFWFIQLVLNAAWSWIFFGLRRMDLAFAELLAFWLAILATVLAFAQHSAAAVWLMLPYLAWVSFAGALNFALWRLNRGRVAAGAG</sequence>
<dbReference type="GO" id="GO:0016020">
    <property type="term" value="C:membrane"/>
    <property type="evidence" value="ECO:0007669"/>
    <property type="project" value="UniProtKB-SubCell"/>
</dbReference>
<dbReference type="PIRSF" id="PIRSF005859">
    <property type="entry name" value="PBR"/>
    <property type="match status" value="1"/>
</dbReference>
<evidence type="ECO:0000256" key="6">
    <source>
        <dbReference type="SAM" id="Phobius"/>
    </source>
</evidence>
<dbReference type="RefSeq" id="WP_132288529.1">
    <property type="nucleotide sequence ID" value="NZ_SKBM01000009.1"/>
</dbReference>
<evidence type="ECO:0000256" key="2">
    <source>
        <dbReference type="ARBA" id="ARBA00007524"/>
    </source>
</evidence>
<comment type="caution">
    <text evidence="7">The sequence shown here is derived from an EMBL/GenBank/DDBJ whole genome shotgun (WGS) entry which is preliminary data.</text>
</comment>
<dbReference type="InterPro" id="IPR004307">
    <property type="entry name" value="TspO_MBR"/>
</dbReference>
<dbReference type="OrthoDB" id="9795496at2"/>
<dbReference type="PANTHER" id="PTHR10057">
    <property type="entry name" value="PERIPHERAL-TYPE BENZODIAZEPINE RECEPTOR"/>
    <property type="match status" value="1"/>
</dbReference>
<name>A0A4R4DSQ2_9PROT</name>
<reference evidence="7 8" key="1">
    <citation type="submission" date="2019-03" db="EMBL/GenBank/DDBJ databases">
        <title>Paracraurococcus aquatilis NE82 genome sequence.</title>
        <authorList>
            <person name="Zhao Y."/>
            <person name="Du Z."/>
        </authorList>
    </citation>
    <scope>NUCLEOTIDE SEQUENCE [LARGE SCALE GENOMIC DNA]</scope>
    <source>
        <strain evidence="7 8">NE82</strain>
    </source>
</reference>
<keyword evidence="4 6" id="KW-1133">Transmembrane helix</keyword>
<dbReference type="Gene3D" id="1.20.1260.100">
    <property type="entry name" value="TspO/MBR protein"/>
    <property type="match status" value="1"/>
</dbReference>
<protein>
    <submittedName>
        <fullName evidence="7">Tryptophan-rich sensory protein</fullName>
    </submittedName>
</protein>
<evidence type="ECO:0000313" key="7">
    <source>
        <dbReference type="EMBL" id="TCZ62923.1"/>
    </source>
</evidence>
<evidence type="ECO:0000313" key="8">
    <source>
        <dbReference type="Proteomes" id="UP000295023"/>
    </source>
</evidence>
<keyword evidence="8" id="KW-1185">Reference proteome</keyword>
<dbReference type="FunFam" id="1.20.1260.100:FF:000001">
    <property type="entry name" value="translocator protein 2"/>
    <property type="match status" value="1"/>
</dbReference>
<feature type="transmembrane region" description="Helical" evidence="6">
    <location>
        <begin position="103"/>
        <end position="123"/>
    </location>
</feature>
<dbReference type="AlphaFoldDB" id="A0A4R4DSQ2"/>
<feature type="transmembrane region" description="Helical" evidence="6">
    <location>
        <begin position="46"/>
        <end position="66"/>
    </location>
</feature>
<evidence type="ECO:0000256" key="5">
    <source>
        <dbReference type="ARBA" id="ARBA00023136"/>
    </source>
</evidence>
<dbReference type="CDD" id="cd15904">
    <property type="entry name" value="TSPO_MBR"/>
    <property type="match status" value="1"/>
</dbReference>
<dbReference type="EMBL" id="SKBM01000009">
    <property type="protein sequence ID" value="TCZ62923.1"/>
    <property type="molecule type" value="Genomic_DNA"/>
</dbReference>
<gene>
    <name evidence="7" type="ORF">EXY23_11080</name>
</gene>
<comment type="similarity">
    <text evidence="2">Belongs to the TspO/BZRP family.</text>
</comment>
<keyword evidence="5 6" id="KW-0472">Membrane</keyword>
<dbReference type="PANTHER" id="PTHR10057:SF0">
    <property type="entry name" value="TRANSLOCATOR PROTEIN"/>
    <property type="match status" value="1"/>
</dbReference>
<dbReference type="GO" id="GO:0033013">
    <property type="term" value="P:tetrapyrrole metabolic process"/>
    <property type="evidence" value="ECO:0007669"/>
    <property type="project" value="UniProtKB-ARBA"/>
</dbReference>